<proteinExistence type="predicted"/>
<dbReference type="AlphaFoldDB" id="A0A8X6LF84"/>
<comment type="caution">
    <text evidence="1">The sequence shown here is derived from an EMBL/GenBank/DDBJ whole genome shotgun (WGS) entry which is preliminary data.</text>
</comment>
<name>A0A8X6LF84_TRICU</name>
<organism evidence="1 2">
    <name type="scientific">Trichonephila clavata</name>
    <name type="common">Joro spider</name>
    <name type="synonym">Nephila clavata</name>
    <dbReference type="NCBI Taxonomy" id="2740835"/>
    <lineage>
        <taxon>Eukaryota</taxon>
        <taxon>Metazoa</taxon>
        <taxon>Ecdysozoa</taxon>
        <taxon>Arthropoda</taxon>
        <taxon>Chelicerata</taxon>
        <taxon>Arachnida</taxon>
        <taxon>Araneae</taxon>
        <taxon>Araneomorphae</taxon>
        <taxon>Entelegynae</taxon>
        <taxon>Araneoidea</taxon>
        <taxon>Nephilidae</taxon>
        <taxon>Trichonephila</taxon>
    </lineage>
</organism>
<dbReference type="Proteomes" id="UP000887116">
    <property type="component" value="Unassembled WGS sequence"/>
</dbReference>
<protein>
    <submittedName>
        <fullName evidence="1">Zinc finger MYM-type protein 1</fullName>
    </submittedName>
</protein>
<reference evidence="1" key="1">
    <citation type="submission" date="2020-07" db="EMBL/GenBank/DDBJ databases">
        <title>Multicomponent nature underlies the extraordinary mechanical properties of spider dragline silk.</title>
        <authorList>
            <person name="Kono N."/>
            <person name="Nakamura H."/>
            <person name="Mori M."/>
            <person name="Yoshida Y."/>
            <person name="Ohtoshi R."/>
            <person name="Malay A.D."/>
            <person name="Moran D.A.P."/>
            <person name="Tomita M."/>
            <person name="Numata K."/>
            <person name="Arakawa K."/>
        </authorList>
    </citation>
    <scope>NUCLEOTIDE SEQUENCE</scope>
</reference>
<evidence type="ECO:0000313" key="1">
    <source>
        <dbReference type="EMBL" id="GFR08636.1"/>
    </source>
</evidence>
<sequence length="150" mass="17026">MLLERPTEGNSTVTAVKDTVVNDATDHINYDHVRREKPSISIFFGNVNEKPFYGLDNFTNKVLRENVKLQILDVGPLQISELFPKDIHLNNRCFQNCITFQPLNIQHNADYLHCASPNLNLAINDAVIACVEIQTFPQHCKICITFSEIA</sequence>
<evidence type="ECO:0000313" key="2">
    <source>
        <dbReference type="Proteomes" id="UP000887116"/>
    </source>
</evidence>
<keyword evidence="2" id="KW-1185">Reference proteome</keyword>
<gene>
    <name evidence="1" type="primary">ZMYM1</name>
    <name evidence="1" type="ORF">TNCT_657401</name>
</gene>
<dbReference type="EMBL" id="BMAO01006450">
    <property type="protein sequence ID" value="GFR08636.1"/>
    <property type="molecule type" value="Genomic_DNA"/>
</dbReference>
<accession>A0A8X6LF84</accession>